<evidence type="ECO:0000256" key="1">
    <source>
        <dbReference type="SAM" id="SignalP"/>
    </source>
</evidence>
<feature type="chain" id="PRO_5039548229" description="WxL domain-containing protein" evidence="1">
    <location>
        <begin position="25"/>
        <end position="218"/>
    </location>
</feature>
<accession>G5IE50</accession>
<dbReference type="RefSeq" id="WP_006779759.1">
    <property type="nucleotide sequence ID" value="NZ_CP040506.1"/>
</dbReference>
<dbReference type="EMBL" id="ADLN01000032">
    <property type="protein sequence ID" value="EHI60190.1"/>
    <property type="molecule type" value="Genomic_DNA"/>
</dbReference>
<evidence type="ECO:0008006" key="4">
    <source>
        <dbReference type="Google" id="ProtNLM"/>
    </source>
</evidence>
<evidence type="ECO:0000313" key="3">
    <source>
        <dbReference type="Proteomes" id="UP000005384"/>
    </source>
</evidence>
<comment type="caution">
    <text evidence="2">The sequence shown here is derived from an EMBL/GenBank/DDBJ whole genome shotgun (WGS) entry which is preliminary data.</text>
</comment>
<name>G5IE50_9FIRM</name>
<dbReference type="PATRIC" id="fig|742737.3.peg.1802"/>
<keyword evidence="3" id="KW-1185">Reference proteome</keyword>
<gene>
    <name evidence="2" type="ORF">HMPREF9473_01777</name>
</gene>
<organism evidence="2 3">
    <name type="scientific">Hungatella hathewayi WAL-18680</name>
    <dbReference type="NCBI Taxonomy" id="742737"/>
    <lineage>
        <taxon>Bacteria</taxon>
        <taxon>Bacillati</taxon>
        <taxon>Bacillota</taxon>
        <taxon>Clostridia</taxon>
        <taxon>Lachnospirales</taxon>
        <taxon>Lachnospiraceae</taxon>
        <taxon>Hungatella</taxon>
    </lineage>
</organism>
<keyword evidence="1" id="KW-0732">Signal</keyword>
<dbReference type="HOGENOM" id="CLU_103710_0_0_9"/>
<dbReference type="AlphaFoldDB" id="G5IE50"/>
<protein>
    <recommendedName>
        <fullName evidence="4">WxL domain-containing protein</fullName>
    </recommendedName>
</protein>
<evidence type="ECO:0000313" key="2">
    <source>
        <dbReference type="EMBL" id="EHI60190.1"/>
    </source>
</evidence>
<sequence>MNKRLKKVTAVVMAMGMAATGSMASYASALPPAAGVTEESEMNIKGTAGTQTSELTGYIAITNIKVKVPVKAGFDINPNGTVAVAADKFGLIETQASTYQIENLSTTELTVKISNVAVSGGVNLVTSEPTDAPADAKKLMFAIKKAGVVPALATAGDWMTAGANDYYLDASGAPLALKAKGDADGGDKVNMKLYGITKSGWTNGATFSVTPTFTIAVK</sequence>
<proteinExistence type="predicted"/>
<dbReference type="Proteomes" id="UP000005384">
    <property type="component" value="Unassembled WGS sequence"/>
</dbReference>
<reference evidence="2 3" key="1">
    <citation type="submission" date="2011-08" db="EMBL/GenBank/DDBJ databases">
        <title>The Genome Sequence of Clostridium hathewayi WAL-18680.</title>
        <authorList>
            <consortium name="The Broad Institute Genome Sequencing Platform"/>
            <person name="Earl A."/>
            <person name="Ward D."/>
            <person name="Feldgarden M."/>
            <person name="Gevers D."/>
            <person name="Finegold S.M."/>
            <person name="Summanen P.H."/>
            <person name="Molitoris D.R."/>
            <person name="Song M."/>
            <person name="Daigneault M."/>
            <person name="Allen-Vercoe E."/>
            <person name="Young S.K."/>
            <person name="Zeng Q."/>
            <person name="Gargeya S."/>
            <person name="Fitzgerald M."/>
            <person name="Haas B."/>
            <person name="Abouelleil A."/>
            <person name="Alvarado L."/>
            <person name="Arachchi H.M."/>
            <person name="Berlin A."/>
            <person name="Brown A."/>
            <person name="Chapman S.B."/>
            <person name="Chen Z."/>
            <person name="Dunbar C."/>
            <person name="Freedman E."/>
            <person name="Gearin G."/>
            <person name="Gellesch M."/>
            <person name="Goldberg J."/>
            <person name="Griggs A."/>
            <person name="Gujja S."/>
            <person name="Heiman D."/>
            <person name="Howarth C."/>
            <person name="Larson L."/>
            <person name="Lui A."/>
            <person name="MacDonald P.J.P."/>
            <person name="Montmayeur A."/>
            <person name="Murphy C."/>
            <person name="Neiman D."/>
            <person name="Pearson M."/>
            <person name="Priest M."/>
            <person name="Roberts A."/>
            <person name="Saif S."/>
            <person name="Shea T."/>
            <person name="Shenoy N."/>
            <person name="Sisk P."/>
            <person name="Stolte C."/>
            <person name="Sykes S."/>
            <person name="Wortman J."/>
            <person name="Nusbaum C."/>
            <person name="Birren B."/>
        </authorList>
    </citation>
    <scope>NUCLEOTIDE SEQUENCE [LARGE SCALE GENOMIC DNA]</scope>
    <source>
        <strain evidence="2 3">WAL-18680</strain>
    </source>
</reference>
<feature type="signal peptide" evidence="1">
    <location>
        <begin position="1"/>
        <end position="24"/>
    </location>
</feature>